<dbReference type="PROSITE" id="PS50198">
    <property type="entry name" value="PPIC_PPIASE_2"/>
    <property type="match status" value="1"/>
</dbReference>
<comment type="similarity">
    <text evidence="8">Belongs to the PpiD chaperone family.</text>
</comment>
<evidence type="ECO:0000256" key="10">
    <source>
        <dbReference type="ARBA" id="ARBA00042775"/>
    </source>
</evidence>
<dbReference type="InterPro" id="IPR052029">
    <property type="entry name" value="PpiD_chaperone"/>
</dbReference>
<proteinExistence type="inferred from homology"/>
<dbReference type="Proteomes" id="UP001165498">
    <property type="component" value="Unassembled WGS sequence"/>
</dbReference>
<dbReference type="SUPFAM" id="SSF109998">
    <property type="entry name" value="Triger factor/SurA peptide-binding domain-like"/>
    <property type="match status" value="1"/>
</dbReference>
<dbReference type="PANTHER" id="PTHR47529">
    <property type="entry name" value="PEPTIDYL-PROLYL CIS-TRANS ISOMERASE D"/>
    <property type="match status" value="1"/>
</dbReference>
<accession>A0ABT1QL28</accession>
<keyword evidence="2" id="KW-1003">Cell membrane</keyword>
<feature type="transmembrane region" description="Helical" evidence="12">
    <location>
        <begin position="12"/>
        <end position="30"/>
    </location>
</feature>
<evidence type="ECO:0000256" key="11">
    <source>
        <dbReference type="PROSITE-ProRule" id="PRU00278"/>
    </source>
</evidence>
<dbReference type="EMBL" id="JANFQO010000001">
    <property type="protein sequence ID" value="MCQ4163239.1"/>
    <property type="molecule type" value="Genomic_DNA"/>
</dbReference>
<dbReference type="InterPro" id="IPR027304">
    <property type="entry name" value="Trigger_fact/SurA_dom_sf"/>
</dbReference>
<keyword evidence="11" id="KW-0697">Rotamase</keyword>
<keyword evidence="6 12" id="KW-0472">Membrane</keyword>
<sequence>MLQSLRDKTSGLIAKIVLGALIFVFSFFGIESYFQGRNETWVAKVDKTEISPDQFREAFQNYRQNMMARSGGQLDPALLERPEIKRQVLDTLIDRQLLLAANEKLGIVVPDDRVRDLIRSIPQFQVDGKFDEASYIALLAGIRKTPVAFQEEQRQQLAANELPTLIGTIGIVTAKEIDAHIRLRDQTRDLRTLTLPKPAGEPKIEDAEVEAFYKSNTADYMTPEQVALEYVELKASDLKIDETPDDSVLRERYEQEKARYLTPEQRLASHILISAKGGDADAQKAALAKAQEIAKSAREGKDFAALAKQSSEDLGSKSQGGDLGWLEPGVTDAAFDAALFALKKGEISEPVLSAEGYHVIQLRDVRERKEKSFDEMKPELAKAYLETERESQFNKLAGNVVDVASNDSGSLEPAAKAAGVAVQKTPLFGRGGGPGIAANPNVIKAAFSESVLIESNNSDLIDLGPDHKAIVRLAEHKRSEPRPLEEVREEIRTRLVKQALAKQAREQADALLARLRKGETLEQLATELKLSVAEAKGTGRGAANVDSRIIAAAFKLPRPAEGKPEYGQVSLIEDAYALFAVDKVTDGDVAKVDDAGREAVRSQLQNLEAMASTREFIESLRKVAKIQVAEDRLQ</sequence>
<evidence type="ECO:0000313" key="14">
    <source>
        <dbReference type="EMBL" id="MCQ4163239.1"/>
    </source>
</evidence>
<evidence type="ECO:0000256" key="1">
    <source>
        <dbReference type="ARBA" id="ARBA00004382"/>
    </source>
</evidence>
<dbReference type="SUPFAM" id="SSF54534">
    <property type="entry name" value="FKBP-like"/>
    <property type="match status" value="1"/>
</dbReference>
<evidence type="ECO:0000259" key="13">
    <source>
        <dbReference type="PROSITE" id="PS50198"/>
    </source>
</evidence>
<dbReference type="Gene3D" id="3.10.50.40">
    <property type="match status" value="1"/>
</dbReference>
<organism evidence="14 15">
    <name type="scientific">Tahibacter harae</name>
    <dbReference type="NCBI Taxonomy" id="2963937"/>
    <lineage>
        <taxon>Bacteria</taxon>
        <taxon>Pseudomonadati</taxon>
        <taxon>Pseudomonadota</taxon>
        <taxon>Gammaproteobacteria</taxon>
        <taxon>Lysobacterales</taxon>
        <taxon>Rhodanobacteraceae</taxon>
        <taxon>Tahibacter</taxon>
    </lineage>
</organism>
<evidence type="ECO:0000256" key="9">
    <source>
        <dbReference type="ARBA" id="ARBA00040743"/>
    </source>
</evidence>
<dbReference type="PROSITE" id="PS01096">
    <property type="entry name" value="PPIC_PPIASE_1"/>
    <property type="match status" value="1"/>
</dbReference>
<evidence type="ECO:0000256" key="5">
    <source>
        <dbReference type="ARBA" id="ARBA00022989"/>
    </source>
</evidence>
<dbReference type="PANTHER" id="PTHR47529:SF1">
    <property type="entry name" value="PERIPLASMIC CHAPERONE PPID"/>
    <property type="match status" value="1"/>
</dbReference>
<dbReference type="Pfam" id="PF13624">
    <property type="entry name" value="SurA_N_3"/>
    <property type="match status" value="1"/>
</dbReference>
<dbReference type="RefSeq" id="WP_255910269.1">
    <property type="nucleotide sequence ID" value="NZ_JANFQO010000001.1"/>
</dbReference>
<keyword evidence="7" id="KW-0143">Chaperone</keyword>
<protein>
    <recommendedName>
        <fullName evidence="9">Periplasmic chaperone PpiD</fullName>
    </recommendedName>
    <alternativeName>
        <fullName evidence="10">Periplasmic folding chaperone</fullName>
    </alternativeName>
</protein>
<evidence type="ECO:0000256" key="2">
    <source>
        <dbReference type="ARBA" id="ARBA00022475"/>
    </source>
</evidence>
<dbReference type="InterPro" id="IPR000297">
    <property type="entry name" value="PPIase_PpiC"/>
</dbReference>
<reference evidence="14" key="1">
    <citation type="submission" date="2022-07" db="EMBL/GenBank/DDBJ databases">
        <title>Tahibacter sp., a new gammaproteobacterium isolated from the silt sample collected at pig farm.</title>
        <authorList>
            <person name="Chen H."/>
        </authorList>
    </citation>
    <scope>NUCLEOTIDE SEQUENCE</scope>
    <source>
        <strain evidence="14">P2K</strain>
    </source>
</reference>
<evidence type="ECO:0000313" key="15">
    <source>
        <dbReference type="Proteomes" id="UP001165498"/>
    </source>
</evidence>
<evidence type="ECO:0000256" key="8">
    <source>
        <dbReference type="ARBA" id="ARBA00038408"/>
    </source>
</evidence>
<evidence type="ECO:0000256" key="12">
    <source>
        <dbReference type="SAM" id="Phobius"/>
    </source>
</evidence>
<dbReference type="Pfam" id="PF00639">
    <property type="entry name" value="Rotamase"/>
    <property type="match status" value="1"/>
</dbReference>
<keyword evidence="3" id="KW-0997">Cell inner membrane</keyword>
<dbReference type="InterPro" id="IPR046357">
    <property type="entry name" value="PPIase_dom_sf"/>
</dbReference>
<evidence type="ECO:0000256" key="6">
    <source>
        <dbReference type="ARBA" id="ARBA00023136"/>
    </source>
</evidence>
<comment type="caution">
    <text evidence="14">The sequence shown here is derived from an EMBL/GenBank/DDBJ whole genome shotgun (WGS) entry which is preliminary data.</text>
</comment>
<keyword evidence="15" id="KW-1185">Reference proteome</keyword>
<keyword evidence="11" id="KW-0413">Isomerase</keyword>
<dbReference type="Gene3D" id="1.10.4030.10">
    <property type="entry name" value="Porin chaperone SurA, peptide-binding domain"/>
    <property type="match status" value="1"/>
</dbReference>
<evidence type="ECO:0000256" key="3">
    <source>
        <dbReference type="ARBA" id="ARBA00022519"/>
    </source>
</evidence>
<evidence type="ECO:0000256" key="7">
    <source>
        <dbReference type="ARBA" id="ARBA00023186"/>
    </source>
</evidence>
<evidence type="ECO:0000256" key="4">
    <source>
        <dbReference type="ARBA" id="ARBA00022692"/>
    </source>
</evidence>
<dbReference type="InterPro" id="IPR023058">
    <property type="entry name" value="PPIase_PpiC_CS"/>
</dbReference>
<keyword evidence="5 12" id="KW-1133">Transmembrane helix</keyword>
<gene>
    <name evidence="14" type="ORF">NM961_00775</name>
</gene>
<feature type="domain" description="PpiC" evidence="13">
    <location>
        <begin position="263"/>
        <end position="364"/>
    </location>
</feature>
<keyword evidence="4 12" id="KW-0812">Transmembrane</keyword>
<name>A0ABT1QL28_9GAMM</name>
<comment type="subcellular location">
    <subcellularLocation>
        <location evidence="1">Cell inner membrane</location>
        <topology evidence="1">Single-pass type II membrane protein</topology>
        <orientation evidence="1">Periplasmic side</orientation>
    </subcellularLocation>
</comment>